<name>A0AAN9AL33_9CAEN</name>
<dbReference type="SUPFAM" id="SSF52540">
    <property type="entry name" value="P-loop containing nucleoside triphosphate hydrolases"/>
    <property type="match status" value="1"/>
</dbReference>
<feature type="domain" description="AIG1-type G" evidence="5">
    <location>
        <begin position="1"/>
        <end position="200"/>
    </location>
</feature>
<evidence type="ECO:0000256" key="3">
    <source>
        <dbReference type="ARBA" id="ARBA00023134"/>
    </source>
</evidence>
<dbReference type="EMBL" id="JBAMIC010003561">
    <property type="protein sequence ID" value="KAK7088946.1"/>
    <property type="molecule type" value="Genomic_DNA"/>
</dbReference>
<accession>A0AAN9AL33</accession>
<keyword evidence="2" id="KW-0547">Nucleotide-binding</keyword>
<evidence type="ECO:0000256" key="2">
    <source>
        <dbReference type="ARBA" id="ARBA00022741"/>
    </source>
</evidence>
<sequence length="426" mass="49547">MLVGKTGGGKSSSANMILGRHVFSTSDEFCSDTSDCRMESVTLGDLTVQVMDTPGLFDTSKSHEELGLVIVRCVIDLHPGPHVIFIVFRIGTRYTEEEFAAYRRLKVLFGSKVTQHMVALFTGGDKLKKSGKTIEQFLLTAPDSLRTVSAECGGRYAVLNNELDFAEGQAQVKALLDKVEALNARNEKTPYVCNNYSRIGKSLDDVESLKREVGHKMREVEAQEVKAMKYIQEREAEYREKLDQLNLTHEEYRRRQEQFEKEMEDEYQKKLAEWEREKAAEERQMEARRAEQERQMQRELKNYKDKLMQDMEDLKKKLEEEHKRNAQRLQQERDEHQSQMDRENEALGEKLREVERKLRDLNDKEQRREQTRLTDDRYKVWMDTLGTVATLIQGVMDNSSKQESNELALALLSKMMDLQVAEKRSK</sequence>
<dbReference type="Pfam" id="PF04548">
    <property type="entry name" value="AIG1"/>
    <property type="match status" value="1"/>
</dbReference>
<proteinExistence type="inferred from homology"/>
<organism evidence="6 7">
    <name type="scientific">Littorina saxatilis</name>
    <dbReference type="NCBI Taxonomy" id="31220"/>
    <lineage>
        <taxon>Eukaryota</taxon>
        <taxon>Metazoa</taxon>
        <taxon>Spiralia</taxon>
        <taxon>Lophotrochozoa</taxon>
        <taxon>Mollusca</taxon>
        <taxon>Gastropoda</taxon>
        <taxon>Caenogastropoda</taxon>
        <taxon>Littorinimorpha</taxon>
        <taxon>Littorinoidea</taxon>
        <taxon>Littorinidae</taxon>
        <taxon>Littorina</taxon>
    </lineage>
</organism>
<dbReference type="InterPro" id="IPR027417">
    <property type="entry name" value="P-loop_NTPase"/>
</dbReference>
<dbReference type="PANTHER" id="PTHR10903:SF170">
    <property type="entry name" value="GTPASE IMAP FAMILY MEMBER 7"/>
    <property type="match status" value="1"/>
</dbReference>
<dbReference type="PANTHER" id="PTHR10903">
    <property type="entry name" value="GTPASE, IMAP FAMILY MEMBER-RELATED"/>
    <property type="match status" value="1"/>
</dbReference>
<evidence type="ECO:0000259" key="5">
    <source>
        <dbReference type="PROSITE" id="PS51720"/>
    </source>
</evidence>
<dbReference type="AlphaFoldDB" id="A0AAN9AL33"/>
<gene>
    <name evidence="6" type="ORF">V1264_025033</name>
</gene>
<evidence type="ECO:0000313" key="6">
    <source>
        <dbReference type="EMBL" id="KAK7088946.1"/>
    </source>
</evidence>
<evidence type="ECO:0000256" key="1">
    <source>
        <dbReference type="ARBA" id="ARBA00008535"/>
    </source>
</evidence>
<dbReference type="PROSITE" id="PS51720">
    <property type="entry name" value="G_AIG1"/>
    <property type="match status" value="1"/>
</dbReference>
<dbReference type="GO" id="GO:0005525">
    <property type="term" value="F:GTP binding"/>
    <property type="evidence" value="ECO:0007669"/>
    <property type="project" value="UniProtKB-KW"/>
</dbReference>
<evidence type="ECO:0000313" key="7">
    <source>
        <dbReference type="Proteomes" id="UP001374579"/>
    </source>
</evidence>
<evidence type="ECO:0000256" key="4">
    <source>
        <dbReference type="SAM" id="MobiDB-lite"/>
    </source>
</evidence>
<feature type="region of interest" description="Disordered" evidence="4">
    <location>
        <begin position="321"/>
        <end position="351"/>
    </location>
</feature>
<dbReference type="InterPro" id="IPR045058">
    <property type="entry name" value="GIMA/IAN/Toc"/>
</dbReference>
<reference evidence="6 7" key="1">
    <citation type="submission" date="2024-02" db="EMBL/GenBank/DDBJ databases">
        <title>Chromosome-scale genome assembly of the rough periwinkle Littorina saxatilis.</title>
        <authorList>
            <person name="De Jode A."/>
            <person name="Faria R."/>
            <person name="Formenti G."/>
            <person name="Sims Y."/>
            <person name="Smith T.P."/>
            <person name="Tracey A."/>
            <person name="Wood J.M.D."/>
            <person name="Zagrodzka Z.B."/>
            <person name="Johannesson K."/>
            <person name="Butlin R.K."/>
            <person name="Leder E.H."/>
        </authorList>
    </citation>
    <scope>NUCLEOTIDE SEQUENCE [LARGE SCALE GENOMIC DNA]</scope>
    <source>
        <strain evidence="6">Snail1</strain>
        <tissue evidence="6">Muscle</tissue>
    </source>
</reference>
<dbReference type="FunFam" id="3.40.50.300:FF:000366">
    <property type="entry name" value="GTPase, IMAP family member 2"/>
    <property type="match status" value="1"/>
</dbReference>
<dbReference type="InterPro" id="IPR006703">
    <property type="entry name" value="G_AIG1"/>
</dbReference>
<keyword evidence="3" id="KW-0342">GTP-binding</keyword>
<comment type="similarity">
    <text evidence="1">Belongs to the TRAFAC class TrmE-Era-EngA-EngB-Septin-like GTPase superfamily. AIG1/Toc34/Toc159-like paraseptin GTPase family. IAN subfamily.</text>
</comment>
<comment type="caution">
    <text evidence="6">The sequence shown here is derived from an EMBL/GenBank/DDBJ whole genome shotgun (WGS) entry which is preliminary data.</text>
</comment>
<dbReference type="Proteomes" id="UP001374579">
    <property type="component" value="Unassembled WGS sequence"/>
</dbReference>
<keyword evidence="7" id="KW-1185">Reference proteome</keyword>
<protein>
    <recommendedName>
        <fullName evidence="5">AIG1-type G domain-containing protein</fullName>
    </recommendedName>
</protein>
<dbReference type="Gene3D" id="3.40.50.300">
    <property type="entry name" value="P-loop containing nucleotide triphosphate hydrolases"/>
    <property type="match status" value="1"/>
</dbReference>